<evidence type="ECO:0000256" key="1">
    <source>
        <dbReference type="ARBA" id="ARBA00003273"/>
    </source>
</evidence>
<evidence type="ECO:0000259" key="10">
    <source>
        <dbReference type="Pfam" id="PF04389"/>
    </source>
</evidence>
<keyword evidence="7" id="KW-0325">Glycoprotein</keyword>
<evidence type="ECO:0000256" key="5">
    <source>
        <dbReference type="ARBA" id="ARBA00022554"/>
    </source>
</evidence>
<evidence type="ECO:0000256" key="3">
    <source>
        <dbReference type="ARBA" id="ARBA00010918"/>
    </source>
</evidence>
<dbReference type="SUPFAM" id="SSF53187">
    <property type="entry name" value="Zn-dependent exopeptidases"/>
    <property type="match status" value="1"/>
</dbReference>
<comment type="function">
    <text evidence="1">May be involved in vacuolar sorting and osmoregulation.</text>
</comment>
<sequence>MFKKIIAFLLIIIAIYWSFSALMPNKISQLDANDNTFSTQRALVHLKEISKAPHYVGSPEHENVRNYIIEELEKLGLETQVQDGYSYNKKWGSLTKPKNILARLKGTDNSKALMLLTHYDSNPHSSIGSSDAGSGVVTILEGLRAYLHEGKQPKNDIIILISDAEELGLNGAELFVNNHAWAKDVGLVLNFEARGSGGPSYMLIETNGGNQNMVKGFIEANPKYPVANSLAYSVYKKLPNDTDLTIFREDGDIEGFNFAFIDDHFDYHTALDNYERLDRETLEHQGSYLMPLLHYFSDTNLNNLKSDVDNVYFNVPLFKTVSYPNTWILPMLIIAIVLFIALVFYGIKKRMLNSKHMLIGILPGIAALVINGVIGYFGWSVLKAIYPQYNEILHGFTYNGYIYILAFTFLSAGVCMWLYNKVYKPENTASLVAPPLLLWIVISAVMAFELKGASFLIIPVYFGLVSLFILVRQKHPNLILMALLLFPALMILSPFVKMFPVGLGLKTIIATTLLVSLIFSLCISLFGFSRYKNRWSYLLFFLAICCFISAHLKSDFNEERPKPNSLVYILDSDKNEAVWATYDNILDPWTESYLTDNPDHIDSLSKFTIASKYKTQFTFTKKANIKPLKHPYIDVKKDTIVDGKREIKLFISPQRNVNRLELFSDSTNLFLSFNVNGYTIPKAESETYVFENRRFNRLFSYFVADDKFLELEFTVPENQSTKIDLLEASFDMLDNPLFRVPKRPADMIPKPFVLNDAVVIKKTIQID</sequence>
<keyword evidence="9" id="KW-0812">Transmembrane</keyword>
<feature type="transmembrane region" description="Helical" evidence="9">
    <location>
        <begin position="508"/>
        <end position="528"/>
    </location>
</feature>
<feature type="transmembrane region" description="Helical" evidence="9">
    <location>
        <begin position="478"/>
        <end position="496"/>
    </location>
</feature>
<dbReference type="InterPro" id="IPR045175">
    <property type="entry name" value="M28_fam"/>
</dbReference>
<keyword evidence="12" id="KW-1185">Reference proteome</keyword>
<feature type="transmembrane region" description="Helical" evidence="9">
    <location>
        <begin position="401"/>
        <end position="419"/>
    </location>
</feature>
<feature type="domain" description="Peptidase M28" evidence="10">
    <location>
        <begin position="99"/>
        <end position="289"/>
    </location>
</feature>
<feature type="transmembrane region" description="Helical" evidence="9">
    <location>
        <begin position="535"/>
        <end position="552"/>
    </location>
</feature>
<dbReference type="Gene3D" id="3.40.630.10">
    <property type="entry name" value="Zn peptidases"/>
    <property type="match status" value="1"/>
</dbReference>
<feature type="transmembrane region" description="Helical" evidence="9">
    <location>
        <begin position="359"/>
        <end position="381"/>
    </location>
</feature>
<comment type="similarity">
    <text evidence="3">Belongs to the peptidase M28 family.</text>
</comment>
<dbReference type="RefSeq" id="WP_134198419.1">
    <property type="nucleotide sequence ID" value="NZ_SOQZ01000001.1"/>
</dbReference>
<dbReference type="Pfam" id="PF04389">
    <property type="entry name" value="Peptidase_M28"/>
    <property type="match status" value="1"/>
</dbReference>
<evidence type="ECO:0000256" key="2">
    <source>
        <dbReference type="ARBA" id="ARBA00004128"/>
    </source>
</evidence>
<proteinExistence type="inferred from homology"/>
<keyword evidence="6 9" id="KW-1133">Transmembrane helix</keyword>
<comment type="subcellular location">
    <subcellularLocation>
        <location evidence="2">Vacuole membrane</location>
        <topology evidence="2">Multi-pass membrane protein</topology>
    </subcellularLocation>
</comment>
<evidence type="ECO:0000256" key="9">
    <source>
        <dbReference type="SAM" id="Phobius"/>
    </source>
</evidence>
<evidence type="ECO:0000313" key="11">
    <source>
        <dbReference type="EMBL" id="TDY13698.1"/>
    </source>
</evidence>
<dbReference type="InterPro" id="IPR007484">
    <property type="entry name" value="Peptidase_M28"/>
</dbReference>
<keyword evidence="9" id="KW-0472">Membrane</keyword>
<evidence type="ECO:0000256" key="7">
    <source>
        <dbReference type="ARBA" id="ARBA00023180"/>
    </source>
</evidence>
<accession>A0ABY2G8X3</accession>
<dbReference type="Proteomes" id="UP000294930">
    <property type="component" value="Unassembled WGS sequence"/>
</dbReference>
<feature type="transmembrane region" description="Helical" evidence="9">
    <location>
        <begin position="454"/>
        <end position="471"/>
    </location>
</feature>
<evidence type="ECO:0000256" key="4">
    <source>
        <dbReference type="ARBA" id="ARBA00017435"/>
    </source>
</evidence>
<evidence type="ECO:0000256" key="8">
    <source>
        <dbReference type="ARBA" id="ARBA00031512"/>
    </source>
</evidence>
<keyword evidence="5" id="KW-0926">Vacuole</keyword>
<evidence type="ECO:0000313" key="12">
    <source>
        <dbReference type="Proteomes" id="UP000294930"/>
    </source>
</evidence>
<evidence type="ECO:0000256" key="6">
    <source>
        <dbReference type="ARBA" id="ARBA00022989"/>
    </source>
</evidence>
<feature type="transmembrane region" description="Helical" evidence="9">
    <location>
        <begin position="327"/>
        <end position="347"/>
    </location>
</feature>
<name>A0ABY2G8X3_9FLAO</name>
<protein>
    <recommendedName>
        <fullName evidence="4">Vacuolar membrane protease</fullName>
    </recommendedName>
    <alternativeName>
        <fullName evidence="8">FXNA-related family protease 1</fullName>
    </alternativeName>
</protein>
<comment type="caution">
    <text evidence="11">The sequence shown here is derived from an EMBL/GenBank/DDBJ whole genome shotgun (WGS) entry which is preliminary data.</text>
</comment>
<gene>
    <name evidence="11" type="ORF">A8975_0293</name>
</gene>
<dbReference type="PANTHER" id="PTHR12147:SF58">
    <property type="entry name" value="VACUOLAR MEMBRANE PROTEASE"/>
    <property type="match status" value="1"/>
</dbReference>
<dbReference type="EMBL" id="SOQZ01000001">
    <property type="protein sequence ID" value="TDY13698.1"/>
    <property type="molecule type" value="Genomic_DNA"/>
</dbReference>
<feature type="transmembrane region" description="Helical" evidence="9">
    <location>
        <begin position="431"/>
        <end position="448"/>
    </location>
</feature>
<organism evidence="11 12">
    <name type="scientific">Meridianimaribacter flavus</name>
    <dbReference type="NCBI Taxonomy" id="571115"/>
    <lineage>
        <taxon>Bacteria</taxon>
        <taxon>Pseudomonadati</taxon>
        <taxon>Bacteroidota</taxon>
        <taxon>Flavobacteriia</taxon>
        <taxon>Flavobacteriales</taxon>
        <taxon>Flavobacteriaceae</taxon>
        <taxon>Meridianimaribacter</taxon>
    </lineage>
</organism>
<dbReference type="PANTHER" id="PTHR12147">
    <property type="entry name" value="METALLOPEPTIDASE M28 FAMILY MEMBER"/>
    <property type="match status" value="1"/>
</dbReference>
<reference evidence="11 12" key="1">
    <citation type="submission" date="2019-03" db="EMBL/GenBank/DDBJ databases">
        <title>Genomic Encyclopedia of Type Strains, Phase III (KMG-III): the genomes of soil and plant-associated and newly described type strains.</title>
        <authorList>
            <person name="Whitman W."/>
        </authorList>
    </citation>
    <scope>NUCLEOTIDE SEQUENCE [LARGE SCALE GENOMIC DNA]</scope>
    <source>
        <strain evidence="11 12">CGMCC 1.10957</strain>
    </source>
</reference>